<reference evidence="1 2" key="1">
    <citation type="journal article" date="2013" name="PLoS Genet.">
        <title>Genomic mechanisms accounting for the adaptation to parasitism in nematode-trapping fungi.</title>
        <authorList>
            <person name="Meerupati T."/>
            <person name="Andersson K.M."/>
            <person name="Friman E."/>
            <person name="Kumar D."/>
            <person name="Tunlid A."/>
            <person name="Ahren D."/>
        </authorList>
    </citation>
    <scope>NUCLEOTIDE SEQUENCE [LARGE SCALE GENOMIC DNA]</scope>
    <source>
        <strain evidence="1 2">CBS 200.50</strain>
    </source>
</reference>
<organism evidence="1 2">
    <name type="scientific">Dactylellina haptotyla (strain CBS 200.50)</name>
    <name type="common">Nematode-trapping fungus</name>
    <name type="synonym">Monacrosporium haptotylum</name>
    <dbReference type="NCBI Taxonomy" id="1284197"/>
    <lineage>
        <taxon>Eukaryota</taxon>
        <taxon>Fungi</taxon>
        <taxon>Dikarya</taxon>
        <taxon>Ascomycota</taxon>
        <taxon>Pezizomycotina</taxon>
        <taxon>Orbiliomycetes</taxon>
        <taxon>Orbiliales</taxon>
        <taxon>Orbiliaceae</taxon>
        <taxon>Dactylellina</taxon>
    </lineage>
</organism>
<dbReference type="PANTHER" id="PTHR30613:SF1">
    <property type="entry name" value="DUF1479 DOMAIN PROTEIN (AFU_ORTHOLOGUE AFUA_5G09280)"/>
    <property type="match status" value="1"/>
</dbReference>
<evidence type="ECO:0000313" key="2">
    <source>
        <dbReference type="Proteomes" id="UP000015100"/>
    </source>
</evidence>
<evidence type="ECO:0008006" key="3">
    <source>
        <dbReference type="Google" id="ProtNLM"/>
    </source>
</evidence>
<protein>
    <recommendedName>
        <fullName evidence="3">DUF1479 domain protein</fullName>
    </recommendedName>
</protein>
<evidence type="ECO:0000313" key="1">
    <source>
        <dbReference type="EMBL" id="EPS45983.1"/>
    </source>
</evidence>
<dbReference type="EMBL" id="AQGS01000001">
    <property type="protein sequence ID" value="EPS45983.1"/>
    <property type="molecule type" value="Genomic_DNA"/>
</dbReference>
<comment type="caution">
    <text evidence="1">The sequence shown here is derived from an EMBL/GenBank/DDBJ whole genome shotgun (WGS) entry which is preliminary data.</text>
</comment>
<dbReference type="Gene3D" id="2.60.120.330">
    <property type="entry name" value="B-lactam Antibiotic, Isopenicillin N Synthase, Chain"/>
    <property type="match status" value="1"/>
</dbReference>
<proteinExistence type="predicted"/>
<dbReference type="Pfam" id="PF07350">
    <property type="entry name" value="Gig2-like"/>
    <property type="match status" value="1"/>
</dbReference>
<dbReference type="STRING" id="1284197.S8C2R0"/>
<dbReference type="InterPro" id="IPR010856">
    <property type="entry name" value="Gig2-like"/>
</dbReference>
<dbReference type="SUPFAM" id="SSF51197">
    <property type="entry name" value="Clavaminate synthase-like"/>
    <property type="match status" value="1"/>
</dbReference>
<dbReference type="PANTHER" id="PTHR30613">
    <property type="entry name" value="UNCHARACTERIZED PROTEIN YBIU-RELATED"/>
    <property type="match status" value="1"/>
</dbReference>
<dbReference type="AlphaFoldDB" id="S8C2R0"/>
<dbReference type="InterPro" id="IPR027443">
    <property type="entry name" value="IPNS-like_sf"/>
</dbReference>
<dbReference type="OrthoDB" id="8249012at2759"/>
<name>S8C2R0_DACHA</name>
<accession>S8C2R0</accession>
<reference evidence="2" key="2">
    <citation type="submission" date="2013-04" db="EMBL/GenBank/DDBJ databases">
        <title>Genomic mechanisms accounting for the adaptation to parasitism in nematode-trapping fungi.</title>
        <authorList>
            <person name="Ahren D.G."/>
        </authorList>
    </citation>
    <scope>NUCLEOTIDE SEQUENCE [LARGE SCALE GENOMIC DNA]</scope>
    <source>
        <strain evidence="2">CBS 200.50</strain>
    </source>
</reference>
<keyword evidence="2" id="KW-1185">Reference proteome</keyword>
<dbReference type="Proteomes" id="UP000015100">
    <property type="component" value="Unassembled WGS sequence"/>
</dbReference>
<gene>
    <name evidence="1" type="ORF">H072_14</name>
</gene>
<dbReference type="eggNOG" id="ENOG502QW87">
    <property type="taxonomic scope" value="Eukaryota"/>
</dbReference>
<sequence length="449" mass="51507">MTGRIHQWPSWPEFGVENSLSSDRYSVSEPNQTYNDKYYQEAKKAVITEYGPENLKEAWIRVCKQLESVTNEIISQGTGIIPVCSADAVEKGFSLEELARIKKTGCVVVREVIPKEEARAIYKEIHNYIKDNRDVICSWPADAPYMFEVYDSPMQNAIRSNPRHLKLQRLLNNVWHYNTTEGDTSSDPLIFYDGVRDRPPGQYFLGLGPHIDAGSLARWSGPKYRKVYEAIFSGHPEDYDAWDLEIRKEAEQDFYKAPPHTRVLRSFQGWTALTSSGRREGCILLYPNIKSSIAYVLLRPFFRPPKDEADIMNASKWTFDDSDSTHFFPGSDIEQSQRLSRSSHPHLRLEECLVHVPQIDPGDTVWWHTDLCHAVDPEQTGAEHASVAFIPSCPTTSVNKVYVKKQLEDTLAGRQPEDMQGKVNEQLFKGYQKHTVLSEEARRAFGYYF</sequence>
<dbReference type="HOGENOM" id="CLU_011148_0_0_1"/>